<evidence type="ECO:0000313" key="8">
    <source>
        <dbReference type="EMBL" id="PST41585.1"/>
    </source>
</evidence>
<feature type="transmembrane region" description="Helical" evidence="6">
    <location>
        <begin position="84"/>
        <end position="104"/>
    </location>
</feature>
<evidence type="ECO:0000313" key="7">
    <source>
        <dbReference type="EMBL" id="MCB8609277.1"/>
    </source>
</evidence>
<dbReference type="InterPro" id="IPR017039">
    <property type="entry name" value="Virul_fac_BrkB"/>
</dbReference>
<dbReference type="Pfam" id="PF03631">
    <property type="entry name" value="Virul_fac_BrkB"/>
    <property type="match status" value="1"/>
</dbReference>
<evidence type="ECO:0000256" key="2">
    <source>
        <dbReference type="ARBA" id="ARBA00022475"/>
    </source>
</evidence>
<feature type="transmembrane region" description="Helical" evidence="6">
    <location>
        <begin position="134"/>
        <end position="157"/>
    </location>
</feature>
<feature type="transmembrane region" description="Helical" evidence="6">
    <location>
        <begin position="30"/>
        <end position="52"/>
    </location>
</feature>
<keyword evidence="5 6" id="KW-0472">Membrane</keyword>
<dbReference type="EMBL" id="PYLP01000002">
    <property type="protein sequence ID" value="PST41585.1"/>
    <property type="molecule type" value="Genomic_DNA"/>
</dbReference>
<reference evidence="8" key="2">
    <citation type="journal article" date="2019" name="Int. J. Syst. Evol. Microbiol.">
        <title>Faecalibacillus intestinalis gen. nov., sp. nov. and Faecalibacillus faecis sp. nov., isolated from human faeces.</title>
        <authorList>
            <person name="Seo B."/>
            <person name="Jeon K."/>
            <person name="Baek I."/>
            <person name="Lee Y.M."/>
            <person name="Baek K."/>
            <person name="Ko G."/>
        </authorList>
    </citation>
    <scope>NUCLEOTIDE SEQUENCE</scope>
    <source>
        <strain evidence="8">SNUG30370</strain>
    </source>
</reference>
<dbReference type="Proteomes" id="UP000241201">
    <property type="component" value="Unassembled WGS sequence"/>
</dbReference>
<organism evidence="8 9">
    <name type="scientific">Faecalibacillus faecis</name>
    <dbReference type="NCBI Taxonomy" id="1982628"/>
    <lineage>
        <taxon>Bacteria</taxon>
        <taxon>Bacillati</taxon>
        <taxon>Bacillota</taxon>
        <taxon>Erysipelotrichia</taxon>
        <taxon>Erysipelotrichales</taxon>
        <taxon>Coprobacillaceae</taxon>
        <taxon>Faecalibacillus</taxon>
    </lineage>
</organism>
<dbReference type="GeneID" id="77469883"/>
<reference evidence="7" key="3">
    <citation type="submission" date="2021-10" db="EMBL/GenBank/DDBJ databases">
        <title>Collection of gut derived symbiotic bacterial strains cultured from healthy donors.</title>
        <authorList>
            <person name="Lin H."/>
            <person name="Littmann E."/>
            <person name="Kohout C."/>
            <person name="Pamer E.G."/>
        </authorList>
    </citation>
    <scope>NUCLEOTIDE SEQUENCE</scope>
    <source>
        <strain evidence="7">DFI.4.48</strain>
    </source>
</reference>
<proteinExistence type="predicted"/>
<dbReference type="Proteomes" id="UP001198439">
    <property type="component" value="Unassembled WGS sequence"/>
</dbReference>
<feature type="transmembrane region" description="Helical" evidence="6">
    <location>
        <begin position="196"/>
        <end position="217"/>
    </location>
</feature>
<dbReference type="GO" id="GO:0005886">
    <property type="term" value="C:plasma membrane"/>
    <property type="evidence" value="ECO:0007669"/>
    <property type="project" value="UniProtKB-SubCell"/>
</dbReference>
<dbReference type="EMBL" id="JAJDKZ010000003">
    <property type="protein sequence ID" value="MCB8609277.1"/>
    <property type="molecule type" value="Genomic_DNA"/>
</dbReference>
<evidence type="ECO:0000313" key="9">
    <source>
        <dbReference type="Proteomes" id="UP000241201"/>
    </source>
</evidence>
<dbReference type="PANTHER" id="PTHR30213">
    <property type="entry name" value="INNER MEMBRANE PROTEIN YHJD"/>
    <property type="match status" value="1"/>
</dbReference>
<reference evidence="9" key="1">
    <citation type="submission" date="2018-03" db="EMBL/GenBank/DDBJ databases">
        <title>Lachnoclostridium SNUG30370 gen.nov., sp.nov., isolated from human faeces.</title>
        <authorList>
            <person name="Seo B."/>
            <person name="Jeon K."/>
            <person name="Ko G."/>
        </authorList>
    </citation>
    <scope>NUCLEOTIDE SEQUENCE [LARGE SCALE GENOMIC DNA]</scope>
    <source>
        <strain evidence="9">SNUG30370</strain>
    </source>
</reference>
<evidence type="ECO:0000256" key="3">
    <source>
        <dbReference type="ARBA" id="ARBA00022692"/>
    </source>
</evidence>
<feature type="transmembrane region" description="Helical" evidence="6">
    <location>
        <begin position="229"/>
        <end position="254"/>
    </location>
</feature>
<dbReference type="AlphaFoldDB" id="A0A2T3G1Z8"/>
<accession>A0A2T3G1Z8</accession>
<keyword evidence="3 6" id="KW-0812">Transmembrane</keyword>
<evidence type="ECO:0000256" key="6">
    <source>
        <dbReference type="SAM" id="Phobius"/>
    </source>
</evidence>
<name>A0A2T3G1Z8_9FIRM</name>
<dbReference type="RefSeq" id="WP_106987120.1">
    <property type="nucleotide sequence ID" value="NZ_DBGCOW010000098.1"/>
</dbReference>
<dbReference type="PIRSF" id="PIRSF035875">
    <property type="entry name" value="RNase_BN"/>
    <property type="match status" value="1"/>
</dbReference>
<evidence type="ECO:0000256" key="4">
    <source>
        <dbReference type="ARBA" id="ARBA00022989"/>
    </source>
</evidence>
<dbReference type="PANTHER" id="PTHR30213:SF0">
    <property type="entry name" value="UPF0761 MEMBRANE PROTEIN YIHY"/>
    <property type="match status" value="1"/>
</dbReference>
<gene>
    <name evidence="8" type="ORF">C7U55_02025</name>
    <name evidence="7" type="ORF">LJD69_01550</name>
</gene>
<comment type="subcellular location">
    <subcellularLocation>
        <location evidence="1">Cell membrane</location>
        <topology evidence="1">Multi-pass membrane protein</topology>
    </subcellularLocation>
</comment>
<keyword evidence="4 6" id="KW-1133">Transmembrane helix</keyword>
<keyword evidence="2" id="KW-1003">Cell membrane</keyword>
<protein>
    <submittedName>
        <fullName evidence="7">YihY/virulence factor BrkB family protein</fullName>
    </submittedName>
</protein>
<comment type="caution">
    <text evidence="8">The sequence shown here is derived from an EMBL/GenBank/DDBJ whole genome shotgun (WGS) entry which is preliminary data.</text>
</comment>
<feature type="transmembrane region" description="Helical" evidence="6">
    <location>
        <begin position="163"/>
        <end position="184"/>
    </location>
</feature>
<sequence>MEKIRNFFNFIYRYYLDYRYKVPPASALSFAYYMILSIIPICTLLAFFTPFFPLDIKTAQEILSYYLRPDVTKMVIQLIEPRSLSITTLTTLIASLFVVSRGFYQLHRISKNMFPNDKEYPFFIDQGITFLKTILIFILILAVISLLIIFPFFKIIFIDQHNFITRVLFLFIIIFVILFLLYKIIPDQNVDFLDTITGTVVATLLIEVIIGILSIYFSIVDYSNVYGPLAALVMLMFSIAVCSEAIYFGMYVIFECHIRRLIKKL</sequence>
<evidence type="ECO:0000256" key="1">
    <source>
        <dbReference type="ARBA" id="ARBA00004651"/>
    </source>
</evidence>
<keyword evidence="9" id="KW-1185">Reference proteome</keyword>
<evidence type="ECO:0000256" key="5">
    <source>
        <dbReference type="ARBA" id="ARBA00023136"/>
    </source>
</evidence>